<reference evidence="3" key="1">
    <citation type="submission" date="2022-10" db="EMBL/GenBank/DDBJ databases">
        <title>The WGS of Solirubrobacter ginsenosidimutans DSM 21036.</title>
        <authorList>
            <person name="Jiang Z."/>
        </authorList>
    </citation>
    <scope>NUCLEOTIDE SEQUENCE</scope>
    <source>
        <strain evidence="3">DSM 21036</strain>
    </source>
</reference>
<dbReference type="InterPro" id="IPR007527">
    <property type="entry name" value="Znf_SWIM"/>
</dbReference>
<accession>A0A9X3RXR0</accession>
<feature type="domain" description="SWIM-type" evidence="2">
    <location>
        <begin position="356"/>
        <end position="403"/>
    </location>
</feature>
<evidence type="ECO:0000256" key="1">
    <source>
        <dbReference type="PROSITE-ProRule" id="PRU00325"/>
    </source>
</evidence>
<dbReference type="AlphaFoldDB" id="A0A9X3RXR0"/>
<keyword evidence="1" id="KW-0479">Metal-binding</keyword>
<proteinExistence type="predicted"/>
<keyword evidence="1" id="KW-0862">Zinc</keyword>
<evidence type="ECO:0000313" key="3">
    <source>
        <dbReference type="EMBL" id="MDA0158805.1"/>
    </source>
</evidence>
<dbReference type="EMBL" id="JAPDOD010000001">
    <property type="protein sequence ID" value="MDA0158805.1"/>
    <property type="molecule type" value="Genomic_DNA"/>
</dbReference>
<protein>
    <submittedName>
        <fullName evidence="3">SWIM zinc finger domain-containing protein</fullName>
    </submittedName>
</protein>
<dbReference type="Proteomes" id="UP001149140">
    <property type="component" value="Unassembled WGS sequence"/>
</dbReference>
<gene>
    <name evidence="3" type="ORF">OM076_00895</name>
</gene>
<evidence type="ECO:0000259" key="2">
    <source>
        <dbReference type="PROSITE" id="PS50966"/>
    </source>
</evidence>
<evidence type="ECO:0000313" key="4">
    <source>
        <dbReference type="Proteomes" id="UP001149140"/>
    </source>
</evidence>
<dbReference type="Pfam" id="PF04434">
    <property type="entry name" value="SWIM"/>
    <property type="match status" value="1"/>
</dbReference>
<dbReference type="RefSeq" id="WP_270037402.1">
    <property type="nucleotide sequence ID" value="NZ_JAPDOD010000001.1"/>
</dbReference>
<name>A0A9X3RXR0_9ACTN</name>
<dbReference type="GO" id="GO:0008270">
    <property type="term" value="F:zinc ion binding"/>
    <property type="evidence" value="ECO:0007669"/>
    <property type="project" value="UniProtKB-KW"/>
</dbReference>
<comment type="caution">
    <text evidence="3">The sequence shown here is derived from an EMBL/GenBank/DDBJ whole genome shotgun (WGS) entry which is preliminary data.</text>
</comment>
<keyword evidence="4" id="KW-1185">Reference proteome</keyword>
<dbReference type="PROSITE" id="PS50966">
    <property type="entry name" value="ZF_SWIM"/>
    <property type="match status" value="1"/>
</dbReference>
<organism evidence="3 4">
    <name type="scientific">Solirubrobacter ginsenosidimutans</name>
    <dbReference type="NCBI Taxonomy" id="490573"/>
    <lineage>
        <taxon>Bacteria</taxon>
        <taxon>Bacillati</taxon>
        <taxon>Actinomycetota</taxon>
        <taxon>Thermoleophilia</taxon>
        <taxon>Solirubrobacterales</taxon>
        <taxon>Solirubrobacteraceae</taxon>
        <taxon>Solirubrobacter</taxon>
    </lineage>
</organism>
<keyword evidence="1" id="KW-0863">Zinc-finger</keyword>
<sequence length="404" mass="42922">MIEHAYVYTAPSTATTDALNLATSGGVAAHPQLFRGELNQPAIHASAVLAVARTARAQFFEHGKVMTDPVVTCHADQLRFEALSSCAGVYARHDARLSGADGEVLRVGVTNVDINEATRAVLARVGGSSGWLHLDVGDDGLQLASPGGVAIERKVALPTRWVKGFGEVGVAARALQAGFELPGALAQRFLRASIPRTREVYLTPAGRWSAAGGPGAVAVRDPERLKLLVPLARFGTALRVWGGSTGISAFTLTLGDAGTFTLVLSPAKSRGFSGEGQTLAPLATEALQPAADDAELDLAWQPRLIGDPAVLDVLAARGRAGFDLEAGTHFHRDLPYDLTQVEALHPRLLAARKLVPQVRWEGDHAFVGAHRVTPPTCTCEWWSRYRGERGPCKHVLAVELARTA</sequence>